<keyword evidence="1" id="KW-0472">Membrane</keyword>
<evidence type="ECO:0000256" key="1">
    <source>
        <dbReference type="SAM" id="Phobius"/>
    </source>
</evidence>
<dbReference type="SMART" id="SM00471">
    <property type="entry name" value="HDc"/>
    <property type="match status" value="1"/>
</dbReference>
<dbReference type="Proteomes" id="UP001161562">
    <property type="component" value="Plasmid pMO1"/>
</dbReference>
<keyword evidence="4" id="KW-0614">Plasmid</keyword>
<feature type="domain" description="HD" evidence="2">
    <location>
        <begin position="390"/>
        <end position="524"/>
    </location>
</feature>
<dbReference type="SUPFAM" id="SSF109604">
    <property type="entry name" value="HD-domain/PDEase-like"/>
    <property type="match status" value="1"/>
</dbReference>
<dbReference type="AlphaFoldDB" id="A0A9C7GWZ7"/>
<gene>
    <name evidence="4" type="ORF">PMO1_16</name>
</gene>
<dbReference type="PROSITE" id="PS51832">
    <property type="entry name" value="HD_GYP"/>
    <property type="match status" value="1"/>
</dbReference>
<dbReference type="CDD" id="cd00077">
    <property type="entry name" value="HDc"/>
    <property type="match status" value="1"/>
</dbReference>
<feature type="domain" description="HD-GYP" evidence="3">
    <location>
        <begin position="368"/>
        <end position="575"/>
    </location>
</feature>
<organism evidence="4">
    <name type="scientific">Marinitoga okinawensis</name>
    <dbReference type="NCBI Taxonomy" id="389480"/>
    <lineage>
        <taxon>Bacteria</taxon>
        <taxon>Thermotogati</taxon>
        <taxon>Thermotogota</taxon>
        <taxon>Thermotogae</taxon>
        <taxon>Petrotogales</taxon>
        <taxon>Petrotogaceae</taxon>
        <taxon>Marinitoga</taxon>
    </lineage>
</organism>
<keyword evidence="1" id="KW-0812">Transmembrane</keyword>
<dbReference type="EMBL" id="OX370180">
    <property type="protein sequence ID" value="CAI4093968.1"/>
    <property type="molecule type" value="Genomic_DNA"/>
</dbReference>
<dbReference type="InterPro" id="IPR037522">
    <property type="entry name" value="HD_GYP_dom"/>
</dbReference>
<accession>A0A9C7GWZ7</accession>
<dbReference type="InterPro" id="IPR052020">
    <property type="entry name" value="Cyclic_di-GMP/3'3'-cGAMP_PDE"/>
</dbReference>
<evidence type="ECO:0000313" key="4">
    <source>
        <dbReference type="EMBL" id="CAI4093968.1"/>
    </source>
</evidence>
<dbReference type="PANTHER" id="PTHR45228">
    <property type="entry name" value="CYCLIC DI-GMP PHOSPHODIESTERASE TM_0186-RELATED"/>
    <property type="match status" value="1"/>
</dbReference>
<geneLocation type="plasmid" evidence="4">
    <name>pMO1</name>
</geneLocation>
<feature type="transmembrane region" description="Helical" evidence="1">
    <location>
        <begin position="136"/>
        <end position="154"/>
    </location>
</feature>
<proteinExistence type="predicted"/>
<reference evidence="4" key="1">
    <citation type="submission" date="2023-02" db="EMBL/GenBank/DDBJ databases">
        <authorList>
            <person name="Lossouarn J."/>
            <person name="Nesbo L C."/>
            <person name="Geslin C."/>
        </authorList>
    </citation>
    <scope>NUCLEOTIDE SEQUENCE</scope>
    <source>
        <strain evidence="4">Type strain: Marinitoga okinawensis TFS10-5</strain>
        <plasmid evidence="4">pMO1</plasmid>
    </source>
</reference>
<dbReference type="PROSITE" id="PS51831">
    <property type="entry name" value="HD"/>
    <property type="match status" value="1"/>
</dbReference>
<dbReference type="InterPro" id="IPR006674">
    <property type="entry name" value="HD_domain"/>
</dbReference>
<evidence type="ECO:0000259" key="2">
    <source>
        <dbReference type="PROSITE" id="PS51831"/>
    </source>
</evidence>
<dbReference type="Pfam" id="PF13487">
    <property type="entry name" value="HD_5"/>
    <property type="match status" value="1"/>
</dbReference>
<dbReference type="SUPFAM" id="SSF55781">
    <property type="entry name" value="GAF domain-like"/>
    <property type="match status" value="1"/>
</dbReference>
<keyword evidence="1" id="KW-1133">Transmembrane helix</keyword>
<protein>
    <submittedName>
        <fullName evidence="4">HD domain-containing c-di-GMP phosphodiesterase</fullName>
    </submittedName>
</protein>
<feature type="transmembrane region" description="Helical" evidence="1">
    <location>
        <begin position="12"/>
        <end position="30"/>
    </location>
</feature>
<dbReference type="InterPro" id="IPR003607">
    <property type="entry name" value="HD/PDEase_dom"/>
</dbReference>
<dbReference type="Gene3D" id="1.10.3210.10">
    <property type="entry name" value="Hypothetical protein af1432"/>
    <property type="match status" value="1"/>
</dbReference>
<sequence length="595" mass="69870">MKSFKTNFKIFQIITIIIFILYFAFIGYSFKDIYSLRKNEEKLMEIIDNGNGIKSEILYNNESLDTYLNELEKNLLLLKFNNEQINSWIISLKNVSKDSSLDVNSKLSKLSLVMHQIIKKINLNIQKKEFSTFMEIMLFMFLIFIFEILDFFIFSKNMDFIGENIDEIKNKTINTINSHKPTHDYSSKLFQYVEFDKLNNFTNEMFKEIEIEHELINIPESTNINSLMKNIFNILSKHYDDIDRIEISYINFKNELITLGEISKDNIKISLNGERHYSKRKSYYHSYNYKIINDLSHWNKYKKYHIISRLIEKGYKSSLVLPIIFGNKQIGIIFINSKKINRFDDFFVQKIRKYFEILNSKIFFTYVMQETFSIISNSFAEMTENRDFETGNHTNRVALYSHIIAKNLKNGQFDFAQKVYLYAPLHDIGKIGIPDDILLKPGRLTNAEFEIMKRHPLIGEKIMLNISNKLKMLTGSKDVLDIALDIISGHHEKWDGSGYPRNLKGEKIPLAARIVAIADVFDALVSDRPYKNAFSFDDAIKIIKEGAGKHFDPDLVKIFLDNLDEIKSVYNEFSYSKVEISKENNSYKNLRKNHE</sequence>
<name>A0A9C7GWZ7_9BACT</name>
<evidence type="ECO:0000259" key="3">
    <source>
        <dbReference type="PROSITE" id="PS51832"/>
    </source>
</evidence>